<dbReference type="AlphaFoldDB" id="A0AA36M200"/>
<organism evidence="1 2">
    <name type="scientific">Cylicocyclus nassatus</name>
    <name type="common">Nematode worm</name>
    <dbReference type="NCBI Taxonomy" id="53992"/>
    <lineage>
        <taxon>Eukaryota</taxon>
        <taxon>Metazoa</taxon>
        <taxon>Ecdysozoa</taxon>
        <taxon>Nematoda</taxon>
        <taxon>Chromadorea</taxon>
        <taxon>Rhabditida</taxon>
        <taxon>Rhabditina</taxon>
        <taxon>Rhabditomorpha</taxon>
        <taxon>Strongyloidea</taxon>
        <taxon>Strongylidae</taxon>
        <taxon>Cylicocyclus</taxon>
    </lineage>
</organism>
<dbReference type="EMBL" id="CATQJL010000112">
    <property type="protein sequence ID" value="CAJ0595550.1"/>
    <property type="molecule type" value="Genomic_DNA"/>
</dbReference>
<evidence type="ECO:0000313" key="2">
    <source>
        <dbReference type="Proteomes" id="UP001176961"/>
    </source>
</evidence>
<reference evidence="1" key="1">
    <citation type="submission" date="2023-07" db="EMBL/GenBank/DDBJ databases">
        <authorList>
            <consortium name="CYATHOMIX"/>
        </authorList>
    </citation>
    <scope>NUCLEOTIDE SEQUENCE</scope>
    <source>
        <strain evidence="1">N/A</strain>
    </source>
</reference>
<gene>
    <name evidence="1" type="ORF">CYNAS_LOCUS7533</name>
</gene>
<proteinExistence type="predicted"/>
<evidence type="ECO:0000313" key="1">
    <source>
        <dbReference type="EMBL" id="CAJ0595550.1"/>
    </source>
</evidence>
<accession>A0AA36M200</accession>
<keyword evidence="2" id="KW-1185">Reference proteome</keyword>
<name>A0AA36M200_CYLNA</name>
<sequence length="139" mass="15907">MKLLLISFLLLYMYGTTGGTEWQPCYKGCNKACMNKGYLCGRCELVKLILGGRRPLRRCMCRNEKRYCAITTTVATTRATTTIAATCDRGPCRSDPCNKCCKAEGFFCGACYRPYPWLKMKMHCRCIYEVVNCWLDEDL</sequence>
<protein>
    <submittedName>
        <fullName evidence="1">Uncharacterized protein</fullName>
    </submittedName>
</protein>
<dbReference type="Proteomes" id="UP001176961">
    <property type="component" value="Unassembled WGS sequence"/>
</dbReference>
<comment type="caution">
    <text evidence="1">The sequence shown here is derived from an EMBL/GenBank/DDBJ whole genome shotgun (WGS) entry which is preliminary data.</text>
</comment>